<name>A0A0E9MZP7_9BACT</name>
<protein>
    <recommendedName>
        <fullName evidence="4">LTXXQ motif family protein</fullName>
    </recommendedName>
</protein>
<dbReference type="EMBL" id="BBWV01000002">
    <property type="protein sequence ID" value="GAO43232.1"/>
    <property type="molecule type" value="Genomic_DNA"/>
</dbReference>
<feature type="signal peptide" evidence="1">
    <location>
        <begin position="1"/>
        <end position="20"/>
    </location>
</feature>
<accession>A0A0E9MZP7</accession>
<organism evidence="2 3">
    <name type="scientific">Flavihumibacter petaseus NBRC 106054</name>
    <dbReference type="NCBI Taxonomy" id="1220578"/>
    <lineage>
        <taxon>Bacteria</taxon>
        <taxon>Pseudomonadati</taxon>
        <taxon>Bacteroidota</taxon>
        <taxon>Chitinophagia</taxon>
        <taxon>Chitinophagales</taxon>
        <taxon>Chitinophagaceae</taxon>
        <taxon>Flavihumibacter</taxon>
    </lineage>
</organism>
<feature type="chain" id="PRO_5002430016" description="LTXXQ motif family protein" evidence="1">
    <location>
        <begin position="21"/>
        <end position="116"/>
    </location>
</feature>
<sequence length="116" mass="13814">MKKLLVLSLFLGFLTMNAIAQDHKMDKSEWHKKVKDELKLTPEQVTKYDALTTEYDPKFDAIKNNSSLTKDQMKEQKMALMKEKDVKLNEFLTPEQQTKYKEMIEKKMKDMKDHKQ</sequence>
<proteinExistence type="predicted"/>
<dbReference type="RefSeq" id="WP_046369147.1">
    <property type="nucleotide sequence ID" value="NZ_BBWV01000002.1"/>
</dbReference>
<evidence type="ECO:0008006" key="4">
    <source>
        <dbReference type="Google" id="ProtNLM"/>
    </source>
</evidence>
<keyword evidence="3" id="KW-1185">Reference proteome</keyword>
<evidence type="ECO:0000256" key="1">
    <source>
        <dbReference type="SAM" id="SignalP"/>
    </source>
</evidence>
<dbReference type="Proteomes" id="UP000033121">
    <property type="component" value="Unassembled WGS sequence"/>
</dbReference>
<dbReference type="AlphaFoldDB" id="A0A0E9MZP7"/>
<dbReference type="STRING" id="1220578.FPE01S_02_03360"/>
<evidence type="ECO:0000313" key="3">
    <source>
        <dbReference type="Proteomes" id="UP000033121"/>
    </source>
</evidence>
<dbReference type="OrthoDB" id="9941065at2"/>
<evidence type="ECO:0000313" key="2">
    <source>
        <dbReference type="EMBL" id="GAO43232.1"/>
    </source>
</evidence>
<comment type="caution">
    <text evidence="2">The sequence shown here is derived from an EMBL/GenBank/DDBJ whole genome shotgun (WGS) entry which is preliminary data.</text>
</comment>
<gene>
    <name evidence="2" type="ORF">FPE01S_02_03360</name>
</gene>
<keyword evidence="1" id="KW-0732">Signal</keyword>
<dbReference type="Gene3D" id="1.20.120.1490">
    <property type="match status" value="1"/>
</dbReference>
<reference evidence="2 3" key="1">
    <citation type="submission" date="2015-04" db="EMBL/GenBank/DDBJ databases">
        <title>Whole genome shotgun sequence of Flavihumibacter petaseus NBRC 106054.</title>
        <authorList>
            <person name="Miyazawa S."/>
            <person name="Hosoyama A."/>
            <person name="Hashimoto M."/>
            <person name="Noguchi M."/>
            <person name="Tsuchikane K."/>
            <person name="Ohji S."/>
            <person name="Yamazoe A."/>
            <person name="Ichikawa N."/>
            <person name="Kimura A."/>
            <person name="Fujita N."/>
        </authorList>
    </citation>
    <scope>NUCLEOTIDE SEQUENCE [LARGE SCALE GENOMIC DNA]</scope>
    <source>
        <strain evidence="2 3">NBRC 106054</strain>
    </source>
</reference>